<keyword evidence="4" id="KW-1185">Reference proteome</keyword>
<reference evidence="4" key="1">
    <citation type="submission" date="2015-02" db="EMBL/GenBank/DDBJ databases">
        <title>Genome sequencing for Strongylocentrotus purpuratus.</title>
        <authorList>
            <person name="Murali S."/>
            <person name="Liu Y."/>
            <person name="Vee V."/>
            <person name="English A."/>
            <person name="Wang M."/>
            <person name="Skinner E."/>
            <person name="Han Y."/>
            <person name="Muzny D.M."/>
            <person name="Worley K.C."/>
            <person name="Gibbs R.A."/>
        </authorList>
    </citation>
    <scope>NUCLEOTIDE SEQUENCE</scope>
</reference>
<dbReference type="KEGG" id="spu:579958"/>
<dbReference type="InterPro" id="IPR029369">
    <property type="entry name" value="HDNR"/>
</dbReference>
<organism evidence="3 4">
    <name type="scientific">Strongylocentrotus purpuratus</name>
    <name type="common">Purple sea urchin</name>
    <dbReference type="NCBI Taxonomy" id="7668"/>
    <lineage>
        <taxon>Eukaryota</taxon>
        <taxon>Metazoa</taxon>
        <taxon>Echinodermata</taxon>
        <taxon>Eleutherozoa</taxon>
        <taxon>Echinozoa</taxon>
        <taxon>Echinoidea</taxon>
        <taxon>Euechinoidea</taxon>
        <taxon>Echinacea</taxon>
        <taxon>Camarodonta</taxon>
        <taxon>Echinidea</taxon>
        <taxon>Strongylocentrotidae</taxon>
        <taxon>Strongylocentrotus</taxon>
    </lineage>
</organism>
<dbReference type="InParanoid" id="A0A7M7RGB5"/>
<evidence type="ECO:0000313" key="4">
    <source>
        <dbReference type="Proteomes" id="UP000007110"/>
    </source>
</evidence>
<evidence type="ECO:0000256" key="1">
    <source>
        <dbReference type="SAM" id="MobiDB-lite"/>
    </source>
</evidence>
<evidence type="ECO:0000313" key="3">
    <source>
        <dbReference type="EnsemblMetazoa" id="XP_785139"/>
    </source>
</evidence>
<protein>
    <recommendedName>
        <fullName evidence="2">Domain of unknown function with conserved HDNR motif domain-containing protein</fullName>
    </recommendedName>
</protein>
<dbReference type="Pfam" id="PF15115">
    <property type="entry name" value="HDNR"/>
    <property type="match status" value="1"/>
</dbReference>
<proteinExistence type="predicted"/>
<sequence length="355" mass="39846">MGGQRDKNGNSQGSWHSAGYYGHFRSKHRNDFLNQYRQQAKPSPPQKFHDMIVDRPSTHHFSHHDNRFSFLNTVDSFQGNLGKRKVQSNYKTKFVPDFIAWVPHKKEIEEAGPKVSIYRDTFTTNEASGRVPQILVPSVRTPRPPREANHRPLLVTPYVDLKTAEEELEPLSTTYQLTHRHSQPNRMINTNMNTGTVDTEPVSDQKTMNFINPKIASIHENPVPSVTRLRRSRITSAPAFRTSVADCMVWHSHGDVEQVHVLPSRRQRPKTVIGLLPEIPNADVNDSSVQDTLPRLAQSGPCHSSHFGMTPTATSTVPMEVMPSSSQAMPDTSTSFSHQGASQASVQQAMISDSI</sequence>
<name>A0A7M7RGB5_STRPU</name>
<dbReference type="EnsemblMetazoa" id="XM_780046">
    <property type="protein sequence ID" value="XP_785139"/>
    <property type="gene ID" value="LOC579958"/>
</dbReference>
<dbReference type="PANTHER" id="PTHR35539:SF1">
    <property type="entry name" value="CDNA SEQUENCE BC048562"/>
    <property type="match status" value="1"/>
</dbReference>
<reference evidence="3" key="2">
    <citation type="submission" date="2021-01" db="UniProtKB">
        <authorList>
            <consortium name="EnsemblMetazoa"/>
        </authorList>
    </citation>
    <scope>IDENTIFICATION</scope>
</reference>
<feature type="domain" description="Domain of unknown function with conserved HDNR motif" evidence="2">
    <location>
        <begin position="10"/>
        <end position="151"/>
    </location>
</feature>
<dbReference type="RefSeq" id="XP_785139.3">
    <property type="nucleotide sequence ID" value="XM_780046.5"/>
</dbReference>
<dbReference type="Proteomes" id="UP000007110">
    <property type="component" value="Unassembled WGS sequence"/>
</dbReference>
<accession>A0A7M7RGB5</accession>
<dbReference type="OrthoDB" id="10045229at2759"/>
<dbReference type="GeneID" id="579958"/>
<evidence type="ECO:0000259" key="2">
    <source>
        <dbReference type="Pfam" id="PF15115"/>
    </source>
</evidence>
<dbReference type="AlphaFoldDB" id="A0A7M7RGB5"/>
<feature type="region of interest" description="Disordered" evidence="1">
    <location>
        <begin position="1"/>
        <end position="20"/>
    </location>
</feature>
<dbReference type="OMA" id="FVNEYRQ"/>
<feature type="region of interest" description="Disordered" evidence="1">
    <location>
        <begin position="322"/>
        <end position="355"/>
    </location>
</feature>
<dbReference type="PANTHER" id="PTHR35539">
    <property type="entry name" value="CDNA SEQUENCE BC048562"/>
    <property type="match status" value="1"/>
</dbReference>